<dbReference type="EMBL" id="JJPI01000043">
    <property type="protein sequence ID" value="KKG56172.1"/>
    <property type="molecule type" value="Genomic_DNA"/>
</dbReference>
<gene>
    <name evidence="1" type="ORF">DU33_17550</name>
    <name evidence="2" type="ORF">DU45_17545</name>
    <name evidence="3" type="ORF">DU64_20190</name>
</gene>
<evidence type="ECO:0000313" key="2">
    <source>
        <dbReference type="EMBL" id="KKG63020.1"/>
    </source>
</evidence>
<dbReference type="PATRIC" id="fig|2209.42.peg.3851"/>
<organism evidence="1 4">
    <name type="scientific">Methanosarcina mazei</name>
    <name type="common">Methanosarcina frisia</name>
    <dbReference type="NCBI Taxonomy" id="2209"/>
    <lineage>
        <taxon>Archaea</taxon>
        <taxon>Methanobacteriati</taxon>
        <taxon>Methanobacteriota</taxon>
        <taxon>Stenosarchaea group</taxon>
        <taxon>Methanomicrobia</taxon>
        <taxon>Methanosarcinales</taxon>
        <taxon>Methanosarcinaceae</taxon>
        <taxon>Methanosarcina</taxon>
    </lineage>
</organism>
<evidence type="ECO:0000313" key="1">
    <source>
        <dbReference type="EMBL" id="KKG56172.1"/>
    </source>
</evidence>
<reference evidence="4 5" key="1">
    <citation type="journal article" date="2015" name="ISME J.">
        <title>Genomic and phenotypic differentiation among Methanosarcina mazei populations from Columbia River sediment.</title>
        <authorList>
            <person name="Youngblut N.D."/>
            <person name="Wirth J.S."/>
            <person name="Henriksen J.R."/>
            <person name="Smith M."/>
            <person name="Simon H."/>
            <person name="Metcalf W.W."/>
            <person name="Whitaker R.J."/>
        </authorList>
    </citation>
    <scope>NUCLEOTIDE SEQUENCE [LARGE SCALE GENOMIC DNA]</scope>
    <source>
        <strain evidence="1 4">3.F.T.1A.1</strain>
        <strain evidence="3 5">3.F.T.1A.2</strain>
        <strain evidence="2 6">3.F.T.1A.4</strain>
    </source>
</reference>
<evidence type="ECO:0000313" key="4">
    <source>
        <dbReference type="Proteomes" id="UP000034188"/>
    </source>
</evidence>
<name>A0A0F8FT02_METMZ</name>
<dbReference type="Proteomes" id="UP000034188">
    <property type="component" value="Unassembled WGS sequence"/>
</dbReference>
<sequence>MDLLALIKDKCYSFSDLETAQGLRSIILHLEVAERHLDRGRKGDDYLFTDVIYRTNQAFEGSLKEAYRVLTGNLPEKIKPYKIELYFEEKEILKERVLLHFRNYRDEWRNESTHNYKLYFSEQEAFLAIVNVCAFCNILLDQMIEKNAYNQEKDKLSKSGTVTTTQIKDKSLIERVSQLLIKFSTEASSTMKGSAMPRYFERELIGMINAYIDSADDQIEVITEYAIPFGERKLYADLMVRKGESSLLIEVKKLSGSIDPLLYGGKEQLLTYMNASGINNGILYIPGVKSDSKMITREVELKIDDEKKRIVEIFPENY</sequence>
<dbReference type="AlphaFoldDB" id="A0A0F8FT02"/>
<proteinExistence type="predicted"/>
<comment type="caution">
    <text evidence="1">The sequence shown here is derived from an EMBL/GenBank/DDBJ whole genome shotgun (WGS) entry which is preliminary data.</text>
</comment>
<dbReference type="EMBL" id="JJPK01000044">
    <property type="protein sequence ID" value="KKG63020.1"/>
    <property type="molecule type" value="Genomic_DNA"/>
</dbReference>
<dbReference type="RefSeq" id="WP_048037257.1">
    <property type="nucleotide sequence ID" value="NZ_JJPI01000043.1"/>
</dbReference>
<dbReference type="EMBL" id="JJPJ01000060">
    <property type="protein sequence ID" value="KKG63086.1"/>
    <property type="molecule type" value="Genomic_DNA"/>
</dbReference>
<evidence type="ECO:0000313" key="5">
    <source>
        <dbReference type="Proteomes" id="UP000034279"/>
    </source>
</evidence>
<dbReference type="Proteomes" id="UP000034566">
    <property type="component" value="Unassembled WGS sequence"/>
</dbReference>
<evidence type="ECO:0000313" key="3">
    <source>
        <dbReference type="EMBL" id="KKG63086.1"/>
    </source>
</evidence>
<accession>A0A0F8FT02</accession>
<dbReference type="Proteomes" id="UP000034279">
    <property type="component" value="Unassembled WGS sequence"/>
</dbReference>
<evidence type="ECO:0000313" key="6">
    <source>
        <dbReference type="Proteomes" id="UP000034566"/>
    </source>
</evidence>
<protein>
    <submittedName>
        <fullName evidence="1">Uncharacterized protein</fullName>
    </submittedName>
</protein>